<dbReference type="PROSITE" id="PS00194">
    <property type="entry name" value="THIOREDOXIN_1"/>
    <property type="match status" value="1"/>
</dbReference>
<feature type="domain" description="Thioredoxin" evidence="3">
    <location>
        <begin position="23"/>
        <end position="163"/>
    </location>
</feature>
<dbReference type="InterPro" id="IPR000866">
    <property type="entry name" value="AhpC/TSA"/>
</dbReference>
<feature type="signal peptide" evidence="2">
    <location>
        <begin position="1"/>
        <end position="26"/>
    </location>
</feature>
<dbReference type="InterPro" id="IPR013766">
    <property type="entry name" value="Thioredoxin_domain"/>
</dbReference>
<dbReference type="PROSITE" id="PS51352">
    <property type="entry name" value="THIOREDOXIN_2"/>
    <property type="match status" value="1"/>
</dbReference>
<reference evidence="4" key="2">
    <citation type="submission" date="2024-06" db="EMBL/GenBank/DDBJ databases">
        <authorList>
            <person name="Plum-Jensen L.E."/>
            <person name="Schramm A."/>
            <person name="Marshall I.P.G."/>
        </authorList>
    </citation>
    <scope>NUCLEOTIDE SEQUENCE</scope>
    <source>
        <strain evidence="4">Rat1</strain>
    </source>
</reference>
<dbReference type="AlphaFoldDB" id="A0AAU8LWV7"/>
<dbReference type="SUPFAM" id="SSF52833">
    <property type="entry name" value="Thioredoxin-like"/>
    <property type="match status" value="1"/>
</dbReference>
<dbReference type="InterPro" id="IPR036249">
    <property type="entry name" value="Thioredoxin-like_sf"/>
</dbReference>
<dbReference type="GO" id="GO:0016209">
    <property type="term" value="F:antioxidant activity"/>
    <property type="evidence" value="ECO:0007669"/>
    <property type="project" value="InterPro"/>
</dbReference>
<evidence type="ECO:0000313" key="4">
    <source>
        <dbReference type="EMBL" id="XCN74031.1"/>
    </source>
</evidence>
<protein>
    <submittedName>
        <fullName evidence="4">TlpA disulfide reductase family protein</fullName>
    </submittedName>
</protein>
<dbReference type="KEGG" id="eaj:Q3M24_04540"/>
<dbReference type="PANTHER" id="PTHR42852:SF18">
    <property type="entry name" value="CHROMOSOME UNDETERMINED SCAFFOLD_47, WHOLE GENOME SHOTGUN SEQUENCE"/>
    <property type="match status" value="1"/>
</dbReference>
<sequence>MNSIVTKKIFVVCTLILLALSSHAMATPMPDFTLPSAVDGKDISSKDFKGKVLLVTFFATWCPPCRQEIPSLIQLQKDLAAKGFSVLGLSLDEGDADLVNELVEQDKINYPVLMADNEVVTGFGGVTGIPTSFLISHEGKMVRTYAGYVPHELLKEDIEKIIPHEEKKIEKPKKTKETAKIVKTDKVSK</sequence>
<evidence type="ECO:0000256" key="2">
    <source>
        <dbReference type="SAM" id="SignalP"/>
    </source>
</evidence>
<dbReference type="Pfam" id="PF00578">
    <property type="entry name" value="AhpC-TSA"/>
    <property type="match status" value="1"/>
</dbReference>
<dbReference type="InterPro" id="IPR050553">
    <property type="entry name" value="Thioredoxin_ResA/DsbE_sf"/>
</dbReference>
<organism evidence="4">
    <name type="scientific">Candidatus Electrothrix aestuarii</name>
    <dbReference type="NCBI Taxonomy" id="3062594"/>
    <lineage>
        <taxon>Bacteria</taxon>
        <taxon>Pseudomonadati</taxon>
        <taxon>Thermodesulfobacteriota</taxon>
        <taxon>Desulfobulbia</taxon>
        <taxon>Desulfobulbales</taxon>
        <taxon>Desulfobulbaceae</taxon>
        <taxon>Candidatus Electrothrix</taxon>
    </lineage>
</organism>
<reference evidence="4" key="1">
    <citation type="journal article" date="2024" name="Syst. Appl. Microbiol.">
        <title>First single-strain enrichments of Electrothrix cable bacteria, description of E. aestuarii sp. nov. and E. rattekaaiensis sp. nov., and proposal of a cable bacteria taxonomy following the rules of the SeqCode.</title>
        <authorList>
            <person name="Plum-Jensen L.E."/>
            <person name="Schramm A."/>
            <person name="Marshall I.P.G."/>
        </authorList>
    </citation>
    <scope>NUCLEOTIDE SEQUENCE</scope>
    <source>
        <strain evidence="4">Rat1</strain>
    </source>
</reference>
<feature type="chain" id="PRO_5043537938" evidence="2">
    <location>
        <begin position="27"/>
        <end position="189"/>
    </location>
</feature>
<dbReference type="PANTHER" id="PTHR42852">
    <property type="entry name" value="THIOL:DISULFIDE INTERCHANGE PROTEIN DSBE"/>
    <property type="match status" value="1"/>
</dbReference>
<evidence type="ECO:0000259" key="3">
    <source>
        <dbReference type="PROSITE" id="PS51352"/>
    </source>
</evidence>
<accession>A0AAU8LWV7</accession>
<gene>
    <name evidence="4" type="ORF">Q3M24_04540</name>
</gene>
<keyword evidence="2" id="KW-0732">Signal</keyword>
<name>A0AAU8LWV7_9BACT</name>
<dbReference type="CDD" id="cd02966">
    <property type="entry name" value="TlpA_like_family"/>
    <property type="match status" value="1"/>
</dbReference>
<dbReference type="InterPro" id="IPR017937">
    <property type="entry name" value="Thioredoxin_CS"/>
</dbReference>
<evidence type="ECO:0000256" key="1">
    <source>
        <dbReference type="ARBA" id="ARBA00023284"/>
    </source>
</evidence>
<dbReference type="EMBL" id="CP159373">
    <property type="protein sequence ID" value="XCN74031.1"/>
    <property type="molecule type" value="Genomic_DNA"/>
</dbReference>
<proteinExistence type="predicted"/>
<dbReference type="Gene3D" id="3.40.30.10">
    <property type="entry name" value="Glutaredoxin"/>
    <property type="match status" value="1"/>
</dbReference>
<dbReference type="GO" id="GO:0016491">
    <property type="term" value="F:oxidoreductase activity"/>
    <property type="evidence" value="ECO:0007669"/>
    <property type="project" value="InterPro"/>
</dbReference>
<keyword evidence="1" id="KW-0676">Redox-active center</keyword>